<feature type="chain" id="PRO_5046145964" evidence="1">
    <location>
        <begin position="26"/>
        <end position="104"/>
    </location>
</feature>
<evidence type="ECO:0000313" key="3">
    <source>
        <dbReference type="Proteomes" id="UP001610335"/>
    </source>
</evidence>
<reference evidence="2 3" key="1">
    <citation type="submission" date="2024-07" db="EMBL/GenBank/DDBJ databases">
        <title>Section-level genome sequencing and comparative genomics of Aspergillus sections Usti and Cavernicolus.</title>
        <authorList>
            <consortium name="Lawrence Berkeley National Laboratory"/>
            <person name="Nybo J.L."/>
            <person name="Vesth T.C."/>
            <person name="Theobald S."/>
            <person name="Frisvad J.C."/>
            <person name="Larsen T.O."/>
            <person name="Kjaerboelling I."/>
            <person name="Rothschild-Mancinelli K."/>
            <person name="Lyhne E.K."/>
            <person name="Kogle M.E."/>
            <person name="Barry K."/>
            <person name="Clum A."/>
            <person name="Na H."/>
            <person name="Ledsgaard L."/>
            <person name="Lin J."/>
            <person name="Lipzen A."/>
            <person name="Kuo A."/>
            <person name="Riley R."/>
            <person name="Mondo S."/>
            <person name="LaButti K."/>
            <person name="Haridas S."/>
            <person name="Pangalinan J."/>
            <person name="Salamov A.A."/>
            <person name="Simmons B.A."/>
            <person name="Magnuson J.K."/>
            <person name="Chen J."/>
            <person name="Drula E."/>
            <person name="Henrissat B."/>
            <person name="Wiebenga A."/>
            <person name="Lubbers R.J."/>
            <person name="Gomes A.C."/>
            <person name="Makela M.R."/>
            <person name="Stajich J."/>
            <person name="Grigoriev I.V."/>
            <person name="Mortensen U.H."/>
            <person name="De vries R.P."/>
            <person name="Baker S.E."/>
            <person name="Andersen M.R."/>
        </authorList>
    </citation>
    <scope>NUCLEOTIDE SEQUENCE [LARGE SCALE GENOMIC DNA]</scope>
    <source>
        <strain evidence="2 3">CBS 600.67</strain>
    </source>
</reference>
<keyword evidence="1" id="KW-0732">Signal</keyword>
<organism evidence="2 3">
    <name type="scientific">Aspergillus cavernicola</name>
    <dbReference type="NCBI Taxonomy" id="176166"/>
    <lineage>
        <taxon>Eukaryota</taxon>
        <taxon>Fungi</taxon>
        <taxon>Dikarya</taxon>
        <taxon>Ascomycota</taxon>
        <taxon>Pezizomycotina</taxon>
        <taxon>Eurotiomycetes</taxon>
        <taxon>Eurotiomycetidae</taxon>
        <taxon>Eurotiales</taxon>
        <taxon>Aspergillaceae</taxon>
        <taxon>Aspergillus</taxon>
        <taxon>Aspergillus subgen. Nidulantes</taxon>
    </lineage>
</organism>
<sequence>MITLFKNIQLLIVISLLICSTPVKAGSRLWEPSRPPELINIKWGHFSPLFTGTRPWPNKLIPLCYRNDHMGEAEGRLGPWISAAMELWYAAGLPRDCKVQKASH</sequence>
<proteinExistence type="predicted"/>
<keyword evidence="3" id="KW-1185">Reference proteome</keyword>
<accession>A0ABR4HG85</accession>
<dbReference type="EMBL" id="JBFXLS010000126">
    <property type="protein sequence ID" value="KAL2814406.1"/>
    <property type="molecule type" value="Genomic_DNA"/>
</dbReference>
<comment type="caution">
    <text evidence="2">The sequence shown here is derived from an EMBL/GenBank/DDBJ whole genome shotgun (WGS) entry which is preliminary data.</text>
</comment>
<feature type="signal peptide" evidence="1">
    <location>
        <begin position="1"/>
        <end position="25"/>
    </location>
</feature>
<protein>
    <submittedName>
        <fullName evidence="2">Uncharacterized protein</fullName>
    </submittedName>
</protein>
<gene>
    <name evidence="2" type="ORF">BDW59DRAFT_154397</name>
</gene>
<dbReference type="Proteomes" id="UP001610335">
    <property type="component" value="Unassembled WGS sequence"/>
</dbReference>
<name>A0ABR4HG85_9EURO</name>
<evidence type="ECO:0000313" key="2">
    <source>
        <dbReference type="EMBL" id="KAL2814406.1"/>
    </source>
</evidence>
<evidence type="ECO:0000256" key="1">
    <source>
        <dbReference type="SAM" id="SignalP"/>
    </source>
</evidence>